<comment type="caution">
    <text evidence="3">The sequence shown here is derived from an EMBL/GenBank/DDBJ whole genome shotgun (WGS) entry which is preliminary data.</text>
</comment>
<reference evidence="3 4" key="1">
    <citation type="submission" date="2024-02" db="EMBL/GenBank/DDBJ databases">
        <authorList>
            <person name="Chen Y."/>
            <person name="Shah S."/>
            <person name="Dougan E. K."/>
            <person name="Thang M."/>
            <person name="Chan C."/>
        </authorList>
    </citation>
    <scope>NUCLEOTIDE SEQUENCE [LARGE SCALE GENOMIC DNA]</scope>
</reference>
<keyword evidence="1" id="KW-1133">Transmembrane helix</keyword>
<dbReference type="Proteomes" id="UP001642484">
    <property type="component" value="Unassembled WGS sequence"/>
</dbReference>
<feature type="signal peptide" evidence="2">
    <location>
        <begin position="1"/>
        <end position="25"/>
    </location>
</feature>
<accession>A0ABP0N7I3</accession>
<keyword evidence="1" id="KW-0472">Membrane</keyword>
<evidence type="ECO:0000313" key="4">
    <source>
        <dbReference type="Proteomes" id="UP001642484"/>
    </source>
</evidence>
<protein>
    <recommendedName>
        <fullName evidence="5">Mitochondrial fission process protein 1</fullName>
    </recommendedName>
</protein>
<gene>
    <name evidence="3" type="ORF">CCMP2556_LOCUS29331</name>
</gene>
<keyword evidence="2" id="KW-0732">Signal</keyword>
<evidence type="ECO:0008006" key="5">
    <source>
        <dbReference type="Google" id="ProtNLM"/>
    </source>
</evidence>
<sequence length="210" mass="22756">MSRALRSSRLSVAAAVLTALWAVQAFVAPPTRVSVEDARSVSLLRGQAKTVEPAVASDSIGATVVGVWAVAGMTAMARTRLRAEAKEAEAKEEQKKPFNVWEPDTYGNISMDDVKKYGAAGTLSYVITELLFWAIAFPTECIVYLNTAGHWPDFSKPEESAAVFGLVFAASNIARLLLPLRFGAALAMAPWVDENIMQKFFKQEEAKEGA</sequence>
<evidence type="ECO:0000313" key="3">
    <source>
        <dbReference type="EMBL" id="CAK9059561.1"/>
    </source>
</evidence>
<feature type="transmembrane region" description="Helical" evidence="1">
    <location>
        <begin position="117"/>
        <end position="136"/>
    </location>
</feature>
<feature type="transmembrane region" description="Helical" evidence="1">
    <location>
        <begin position="161"/>
        <end position="178"/>
    </location>
</feature>
<feature type="chain" id="PRO_5046768306" description="Mitochondrial fission process protein 1" evidence="2">
    <location>
        <begin position="26"/>
        <end position="210"/>
    </location>
</feature>
<dbReference type="EMBL" id="CAXAMN010021440">
    <property type="protein sequence ID" value="CAK9059561.1"/>
    <property type="molecule type" value="Genomic_DNA"/>
</dbReference>
<keyword evidence="1" id="KW-0812">Transmembrane</keyword>
<evidence type="ECO:0000256" key="1">
    <source>
        <dbReference type="SAM" id="Phobius"/>
    </source>
</evidence>
<proteinExistence type="predicted"/>
<keyword evidence="4" id="KW-1185">Reference proteome</keyword>
<organism evidence="3 4">
    <name type="scientific">Durusdinium trenchii</name>
    <dbReference type="NCBI Taxonomy" id="1381693"/>
    <lineage>
        <taxon>Eukaryota</taxon>
        <taxon>Sar</taxon>
        <taxon>Alveolata</taxon>
        <taxon>Dinophyceae</taxon>
        <taxon>Suessiales</taxon>
        <taxon>Symbiodiniaceae</taxon>
        <taxon>Durusdinium</taxon>
    </lineage>
</organism>
<feature type="transmembrane region" description="Helical" evidence="1">
    <location>
        <begin position="59"/>
        <end position="77"/>
    </location>
</feature>
<evidence type="ECO:0000256" key="2">
    <source>
        <dbReference type="SAM" id="SignalP"/>
    </source>
</evidence>
<name>A0ABP0N7I3_9DINO</name>